<feature type="region of interest" description="Disordered" evidence="2">
    <location>
        <begin position="30"/>
        <end position="66"/>
    </location>
</feature>
<evidence type="ECO:0000256" key="1">
    <source>
        <dbReference type="PIRSR" id="PIRSR605019-1"/>
    </source>
</evidence>
<organism evidence="3 4">
    <name type="scientific">Ilex paraguariensis</name>
    <name type="common">yerba mate</name>
    <dbReference type="NCBI Taxonomy" id="185542"/>
    <lineage>
        <taxon>Eukaryota</taxon>
        <taxon>Viridiplantae</taxon>
        <taxon>Streptophyta</taxon>
        <taxon>Embryophyta</taxon>
        <taxon>Tracheophyta</taxon>
        <taxon>Spermatophyta</taxon>
        <taxon>Magnoliopsida</taxon>
        <taxon>eudicotyledons</taxon>
        <taxon>Gunneridae</taxon>
        <taxon>Pentapetalae</taxon>
        <taxon>asterids</taxon>
        <taxon>campanulids</taxon>
        <taxon>Aquifoliales</taxon>
        <taxon>Aquifoliaceae</taxon>
        <taxon>Ilex</taxon>
    </lineage>
</organism>
<comment type="caution">
    <text evidence="3">The sequence shown here is derived from an EMBL/GenBank/DDBJ whole genome shotgun (WGS) entry which is preliminary data.</text>
</comment>
<dbReference type="InterPro" id="IPR005019">
    <property type="entry name" value="Adenine_glyco"/>
</dbReference>
<reference evidence="3 4" key="1">
    <citation type="submission" date="2024-02" db="EMBL/GenBank/DDBJ databases">
        <authorList>
            <person name="Vignale AGUSTIN F."/>
            <person name="Sosa J E."/>
            <person name="Modenutti C."/>
        </authorList>
    </citation>
    <scope>NUCLEOTIDE SEQUENCE [LARGE SCALE GENOMIC DNA]</scope>
</reference>
<feature type="region of interest" description="Disordered" evidence="2">
    <location>
        <begin position="86"/>
        <end position="139"/>
    </location>
</feature>
<feature type="binding site" evidence="1">
    <location>
        <position position="149"/>
    </location>
    <ligand>
        <name>Zn(2+)</name>
        <dbReference type="ChEBI" id="CHEBI:29105"/>
    </ligand>
</feature>
<dbReference type="AlphaFoldDB" id="A0ABC8V0G9"/>
<evidence type="ECO:0008006" key="5">
    <source>
        <dbReference type="Google" id="ProtNLM"/>
    </source>
</evidence>
<keyword evidence="1" id="KW-0479">Metal-binding</keyword>
<feature type="binding site" evidence="1">
    <location>
        <position position="326"/>
    </location>
    <ligand>
        <name>Zn(2+)</name>
        <dbReference type="ChEBI" id="CHEBI:29105"/>
    </ligand>
</feature>
<protein>
    <recommendedName>
        <fullName evidence="5">DNA-3-methyladenine glycosylase I</fullName>
    </recommendedName>
</protein>
<feature type="binding site" evidence="1">
    <location>
        <position position="164"/>
    </location>
    <ligand>
        <name>Zn(2+)</name>
        <dbReference type="ChEBI" id="CHEBI:29105"/>
    </ligand>
</feature>
<dbReference type="EMBL" id="CAUOFW020009724">
    <property type="protein sequence ID" value="CAK9186831.1"/>
    <property type="molecule type" value="Genomic_DNA"/>
</dbReference>
<keyword evidence="4" id="KW-1185">Reference proteome</keyword>
<feature type="compositionally biased region" description="Polar residues" evidence="2">
    <location>
        <begin position="49"/>
        <end position="64"/>
    </location>
</feature>
<dbReference type="Gene3D" id="1.10.340.30">
    <property type="entry name" value="Hypothetical protein, domain 2"/>
    <property type="match status" value="1"/>
</dbReference>
<dbReference type="SUPFAM" id="SSF48150">
    <property type="entry name" value="DNA-glycosylase"/>
    <property type="match status" value="1"/>
</dbReference>
<dbReference type="Pfam" id="PF03352">
    <property type="entry name" value="Adenine_glyco"/>
    <property type="match status" value="1"/>
</dbReference>
<name>A0ABC8V0G9_9AQUA</name>
<dbReference type="PANTHER" id="PTHR31116">
    <property type="entry name" value="OS04G0501200 PROTEIN"/>
    <property type="match status" value="1"/>
</dbReference>
<gene>
    <name evidence="3" type="ORF">ILEXP_LOCUS57335</name>
</gene>
<accession>A0ABC8V0G9</accession>
<feature type="compositionally biased region" description="Basic and acidic residues" evidence="2">
    <location>
        <begin position="33"/>
        <end position="46"/>
    </location>
</feature>
<sequence length="373" mass="41074">MNCAESETRPVLGPAGNIAIPVELRKAVVKQKSKVEKPKEIEESRANKAPSSPTSPALSKNYKTVPSVLKQQDQKILRLNLSLNASCSSDASSDSSHSRASTGKMSRRSVTPIGRKQCSSKSEKVEKTDTDSDSVSVGSADGTAVKKRCSWVTPNSDPCYAAFHDEEWGVPVHDDKKLFELLSLSTALAELTWPAILNKRHIFREVYQDFDPIVVSKVNEKQIVTTGSTASSLLSELKLRGIIANARQILKIMEEYGSFGNYLWGFVNHKPIVSHFRYPRQVPIKTSKADAISKDLVRRGFRGVGPTVVYTFMQVAGMTNDHLISCFRFQECIAADDTRDKDDSLKAKVQGKQPAAIELGLSRAIDDLGLTME</sequence>
<dbReference type="Proteomes" id="UP001642360">
    <property type="component" value="Unassembled WGS sequence"/>
</dbReference>
<evidence type="ECO:0000313" key="4">
    <source>
        <dbReference type="Proteomes" id="UP001642360"/>
    </source>
</evidence>
<feature type="compositionally biased region" description="Basic and acidic residues" evidence="2">
    <location>
        <begin position="121"/>
        <end position="130"/>
    </location>
</feature>
<dbReference type="InterPro" id="IPR011257">
    <property type="entry name" value="DNA_glycosylase"/>
</dbReference>
<feature type="compositionally biased region" description="Low complexity" evidence="2">
    <location>
        <begin position="86"/>
        <end position="101"/>
    </location>
</feature>
<dbReference type="PANTHER" id="PTHR31116:SF5">
    <property type="entry name" value="OS06G0649800 PROTEIN"/>
    <property type="match status" value="1"/>
</dbReference>
<keyword evidence="1" id="KW-0862">Zinc</keyword>
<feature type="binding site" evidence="1">
    <location>
        <position position="322"/>
    </location>
    <ligand>
        <name>Zn(2+)</name>
        <dbReference type="ChEBI" id="CHEBI:29105"/>
    </ligand>
</feature>
<evidence type="ECO:0000256" key="2">
    <source>
        <dbReference type="SAM" id="MobiDB-lite"/>
    </source>
</evidence>
<evidence type="ECO:0000313" key="3">
    <source>
        <dbReference type="EMBL" id="CAK9186831.1"/>
    </source>
</evidence>
<proteinExistence type="predicted"/>